<accession>A0A841KYF1</accession>
<dbReference type="InterPro" id="IPR018392">
    <property type="entry name" value="LysM"/>
</dbReference>
<dbReference type="InterPro" id="IPR052196">
    <property type="entry name" value="Bact_Kbp"/>
</dbReference>
<dbReference type="SMART" id="SM00257">
    <property type="entry name" value="LysM"/>
    <property type="match status" value="1"/>
</dbReference>
<dbReference type="Pfam" id="PF01476">
    <property type="entry name" value="LysM"/>
    <property type="match status" value="1"/>
</dbReference>
<comment type="caution">
    <text evidence="2">The sequence shown here is derived from an EMBL/GenBank/DDBJ whole genome shotgun (WGS) entry which is preliminary data.</text>
</comment>
<dbReference type="CDD" id="cd00118">
    <property type="entry name" value="LysM"/>
    <property type="match status" value="1"/>
</dbReference>
<reference evidence="2 3" key="1">
    <citation type="submission" date="2020-08" db="EMBL/GenBank/DDBJ databases">
        <title>Genomic Encyclopedia of Type Strains, Phase IV (KMG-IV): sequencing the most valuable type-strain genomes for metagenomic binning, comparative biology and taxonomic classification.</title>
        <authorList>
            <person name="Goeker M."/>
        </authorList>
    </citation>
    <scope>NUCLEOTIDE SEQUENCE [LARGE SCALE GENOMIC DNA]</scope>
    <source>
        <strain evidence="2 3">DSM 103526</strain>
    </source>
</reference>
<dbReference type="Proteomes" id="UP000579281">
    <property type="component" value="Unassembled WGS sequence"/>
</dbReference>
<dbReference type="SUPFAM" id="SSF54106">
    <property type="entry name" value="LysM domain"/>
    <property type="match status" value="1"/>
</dbReference>
<feature type="domain" description="LysM" evidence="1">
    <location>
        <begin position="173"/>
        <end position="220"/>
    </location>
</feature>
<dbReference type="EMBL" id="JACHEN010000044">
    <property type="protein sequence ID" value="MBB6218654.1"/>
    <property type="molecule type" value="Genomic_DNA"/>
</dbReference>
<dbReference type="InterPro" id="IPR036779">
    <property type="entry name" value="LysM_dom_sf"/>
</dbReference>
<dbReference type="Gene3D" id="3.10.350.10">
    <property type="entry name" value="LysM domain"/>
    <property type="match status" value="1"/>
</dbReference>
<evidence type="ECO:0000313" key="3">
    <source>
        <dbReference type="Proteomes" id="UP000579281"/>
    </source>
</evidence>
<dbReference type="PROSITE" id="PS51782">
    <property type="entry name" value="LYSM"/>
    <property type="match status" value="1"/>
</dbReference>
<sequence>MYEMYFSYEGEVIRLPVNPDKLTVQINNKNKTISLIELGEVNILKDPGLTDISFNILLPGQNSPLAMNSKDPEFYLEKFKQYKKDKKPVRWVVSRDMGSFDMNMEVSLEDYSFEERAGEEGDIYVSLKLREYKRYETKILNLQSIASTNPTSSEQPKTVVVEEKQRPAKEPAKQYIVKNGDTLWAIAKKELNNGSKYAEIAKINGIKNPDALYVGQVLRLS</sequence>
<protein>
    <submittedName>
        <fullName evidence="2">LysM repeat protein</fullName>
    </submittedName>
</protein>
<proteinExistence type="predicted"/>
<evidence type="ECO:0000313" key="2">
    <source>
        <dbReference type="EMBL" id="MBB6218654.1"/>
    </source>
</evidence>
<name>A0A841KYF1_9FIRM</name>
<dbReference type="RefSeq" id="WP_184313317.1">
    <property type="nucleotide sequence ID" value="NZ_JACHEN010000044.1"/>
</dbReference>
<dbReference type="PANTHER" id="PTHR34700">
    <property type="entry name" value="POTASSIUM BINDING PROTEIN KBP"/>
    <property type="match status" value="1"/>
</dbReference>
<evidence type="ECO:0000259" key="1">
    <source>
        <dbReference type="PROSITE" id="PS51782"/>
    </source>
</evidence>
<dbReference type="PANTHER" id="PTHR34700:SF4">
    <property type="entry name" value="PHAGE-LIKE ELEMENT PBSX PROTEIN XKDP"/>
    <property type="match status" value="1"/>
</dbReference>
<gene>
    <name evidence="2" type="ORF">HNQ80_004828</name>
</gene>
<dbReference type="AlphaFoldDB" id="A0A841KYF1"/>
<organism evidence="2 3">
    <name type="scientific">Anaerosolibacter carboniphilus</name>
    <dbReference type="NCBI Taxonomy" id="1417629"/>
    <lineage>
        <taxon>Bacteria</taxon>
        <taxon>Bacillati</taxon>
        <taxon>Bacillota</taxon>
        <taxon>Clostridia</taxon>
        <taxon>Peptostreptococcales</taxon>
        <taxon>Thermotaleaceae</taxon>
        <taxon>Anaerosolibacter</taxon>
    </lineage>
</organism>
<keyword evidence="3" id="KW-1185">Reference proteome</keyword>